<evidence type="ECO:0000259" key="6">
    <source>
        <dbReference type="Pfam" id="PF13860"/>
    </source>
</evidence>
<dbReference type="Gene3D" id="2.60.40.4070">
    <property type="match status" value="1"/>
</dbReference>
<protein>
    <recommendedName>
        <fullName evidence="2 5">Basal-body rod modification protein FlgD</fullName>
    </recommendedName>
</protein>
<evidence type="ECO:0000256" key="4">
    <source>
        <dbReference type="ARBA" id="ARBA00024746"/>
    </source>
</evidence>
<dbReference type="Pfam" id="PF13860">
    <property type="entry name" value="FlgD_ig"/>
    <property type="match status" value="1"/>
</dbReference>
<gene>
    <name evidence="7" type="ORF">ACFFU4_01995</name>
</gene>
<dbReference type="EMBL" id="JBHMEC010000003">
    <property type="protein sequence ID" value="MFB9148521.1"/>
    <property type="molecule type" value="Genomic_DNA"/>
</dbReference>
<keyword evidence="8" id="KW-1185">Reference proteome</keyword>
<sequence>MDQITGIATGLPAPAPLASAAGAAPGGRPALSADFETFLRMLTTQMQNQDPLNPVDSADFAVQLATFSSVEQQVQTNDLLAGLGTQMATLGMGQFPGWIGLEAEVRAPVRFTGEPVQIEAAVDPRADAAELVVSDAQGTEVARSALPAESGAVLWVGRDAQGRALPEGGYTLSVRSLAAGQTIASHDAHMRSRVAETRLDGGTVRLVLENGQSVAPAEVIGLRPPRQG</sequence>
<dbReference type="Pfam" id="PF03963">
    <property type="entry name" value="FlgD"/>
    <property type="match status" value="1"/>
</dbReference>
<proteinExistence type="inferred from homology"/>
<dbReference type="RefSeq" id="WP_377066522.1">
    <property type="nucleotide sequence ID" value="NZ_JBHMEC010000003.1"/>
</dbReference>
<accession>A0ABV5HVR5</accession>
<reference evidence="7 8" key="1">
    <citation type="submission" date="2024-09" db="EMBL/GenBank/DDBJ databases">
        <authorList>
            <person name="Sun Q."/>
            <person name="Mori K."/>
        </authorList>
    </citation>
    <scope>NUCLEOTIDE SEQUENCE [LARGE SCALE GENOMIC DNA]</scope>
    <source>
        <strain evidence="7 8">CECT 9424</strain>
    </source>
</reference>
<comment type="function">
    <text evidence="4 5">Required for flagellar hook formation. May act as a scaffolding protein.</text>
</comment>
<comment type="caution">
    <text evidence="7">The sequence shown here is derived from an EMBL/GenBank/DDBJ whole genome shotgun (WGS) entry which is preliminary data.</text>
</comment>
<dbReference type="Proteomes" id="UP001589670">
    <property type="component" value="Unassembled WGS sequence"/>
</dbReference>
<dbReference type="InterPro" id="IPR025965">
    <property type="entry name" value="FlgD/Vpr_Ig-like"/>
</dbReference>
<keyword evidence="7" id="KW-0969">Cilium</keyword>
<keyword evidence="7" id="KW-0966">Cell projection</keyword>
<dbReference type="Gene3D" id="2.30.30.910">
    <property type="match status" value="1"/>
</dbReference>
<evidence type="ECO:0000313" key="7">
    <source>
        <dbReference type="EMBL" id="MFB9148521.1"/>
    </source>
</evidence>
<evidence type="ECO:0000313" key="8">
    <source>
        <dbReference type="Proteomes" id="UP001589670"/>
    </source>
</evidence>
<name>A0ABV5HVR5_9RHOB</name>
<keyword evidence="3 5" id="KW-1005">Bacterial flagellum biogenesis</keyword>
<feature type="domain" description="FlgD/Vpr Ig-like" evidence="6">
    <location>
        <begin position="111"/>
        <end position="176"/>
    </location>
</feature>
<keyword evidence="7" id="KW-0282">Flagellum</keyword>
<comment type="similarity">
    <text evidence="1 5">Belongs to the FlgD family.</text>
</comment>
<evidence type="ECO:0000256" key="1">
    <source>
        <dbReference type="ARBA" id="ARBA00010577"/>
    </source>
</evidence>
<organism evidence="7 8">
    <name type="scientific">Roseovarius ramblicola</name>
    <dbReference type="NCBI Taxonomy" id="2022336"/>
    <lineage>
        <taxon>Bacteria</taxon>
        <taxon>Pseudomonadati</taxon>
        <taxon>Pseudomonadota</taxon>
        <taxon>Alphaproteobacteria</taxon>
        <taxon>Rhodobacterales</taxon>
        <taxon>Roseobacteraceae</taxon>
        <taxon>Roseovarius</taxon>
    </lineage>
</organism>
<evidence type="ECO:0000256" key="5">
    <source>
        <dbReference type="RuleBase" id="RU362076"/>
    </source>
</evidence>
<evidence type="ECO:0000256" key="3">
    <source>
        <dbReference type="ARBA" id="ARBA00022795"/>
    </source>
</evidence>
<dbReference type="InterPro" id="IPR005648">
    <property type="entry name" value="FlgD"/>
</dbReference>
<evidence type="ECO:0000256" key="2">
    <source>
        <dbReference type="ARBA" id="ARBA00016013"/>
    </source>
</evidence>